<dbReference type="OrthoDB" id="2276338at2759"/>
<gene>
    <name evidence="1" type="ORF">CU098_003805</name>
</gene>
<proteinExistence type="predicted"/>
<protein>
    <submittedName>
        <fullName evidence="1">Uncharacterized protein</fullName>
    </submittedName>
</protein>
<comment type="caution">
    <text evidence="1">The sequence shown here is derived from an EMBL/GenBank/DDBJ whole genome shotgun (WGS) entry which is preliminary data.</text>
</comment>
<reference evidence="1 2" key="1">
    <citation type="journal article" date="2018" name="G3 (Bethesda)">
        <title>Phylogenetic and Phylogenomic Definition of Rhizopus Species.</title>
        <authorList>
            <person name="Gryganskyi A.P."/>
            <person name="Golan J."/>
            <person name="Dolatabadi S."/>
            <person name="Mondo S."/>
            <person name="Robb S."/>
            <person name="Idnurm A."/>
            <person name="Muszewska A."/>
            <person name="Steczkiewicz K."/>
            <person name="Masonjones S."/>
            <person name="Liao H.L."/>
            <person name="Gajdeczka M.T."/>
            <person name="Anike F."/>
            <person name="Vuek A."/>
            <person name="Anishchenko I.M."/>
            <person name="Voigt K."/>
            <person name="de Hoog G.S."/>
            <person name="Smith M.E."/>
            <person name="Heitman J."/>
            <person name="Vilgalys R."/>
            <person name="Stajich J.E."/>
        </authorList>
    </citation>
    <scope>NUCLEOTIDE SEQUENCE [LARGE SCALE GENOMIC DNA]</scope>
    <source>
        <strain evidence="1 2">LSU 92-RS-03</strain>
    </source>
</reference>
<dbReference type="AlphaFoldDB" id="A0A367IQX7"/>
<organism evidence="1 2">
    <name type="scientific">Rhizopus stolonifer</name>
    <name type="common">Rhizopus nigricans</name>
    <dbReference type="NCBI Taxonomy" id="4846"/>
    <lineage>
        <taxon>Eukaryota</taxon>
        <taxon>Fungi</taxon>
        <taxon>Fungi incertae sedis</taxon>
        <taxon>Mucoromycota</taxon>
        <taxon>Mucoromycotina</taxon>
        <taxon>Mucoromycetes</taxon>
        <taxon>Mucorales</taxon>
        <taxon>Mucorineae</taxon>
        <taxon>Rhizopodaceae</taxon>
        <taxon>Rhizopus</taxon>
    </lineage>
</organism>
<evidence type="ECO:0000313" key="2">
    <source>
        <dbReference type="Proteomes" id="UP000253551"/>
    </source>
</evidence>
<evidence type="ECO:0000313" key="1">
    <source>
        <dbReference type="EMBL" id="RCH80029.1"/>
    </source>
</evidence>
<name>A0A367IQX7_RHIST</name>
<sequence>MQIQALLYLASGMKDINKLMVNLMNLKKPQYNYLIWNSILDKSRRRKRLSYHEAALDMLIEAQHSATEEGRRLLNPGTMAFHSSDFGEISADENAQVVDEANKGNSSSENRETDVPLDLLYPFGAKKILEKLTRDDVEKIKSFEIKETGIMARMKKHVTTLLLKSSLTPTETETMKLLLSSVINLVDNLIYTEMRHMLLTRQLSELEQNTIFDDITFGLDVPTLQLLDETVDKCHDLNTLLIRITTTMSELLIDNKRKSDSYKMLKVLDIVDLDMTLNDGEIVAEATKIAQQQSMHNVTSCFSRKIDLLLRIKGLKVGLASNEWKSTQTKHMYIQQQSKNLRSNCSILNELFIRSNGKVNKLVAINFIGATGYMYCLTLKDNVYIANTISTLLLPTDITHLESFKKTVRVLFKWKDFLGETIYTLKKCMVDQQLSGVVRSSTPDSDIP</sequence>
<dbReference type="EMBL" id="PJQM01006224">
    <property type="protein sequence ID" value="RCH80029.1"/>
    <property type="molecule type" value="Genomic_DNA"/>
</dbReference>
<feature type="non-terminal residue" evidence="1">
    <location>
        <position position="448"/>
    </location>
</feature>
<dbReference type="Proteomes" id="UP000253551">
    <property type="component" value="Unassembled WGS sequence"/>
</dbReference>
<accession>A0A367IQX7</accession>
<keyword evidence="2" id="KW-1185">Reference proteome</keyword>